<accession>A0ACC2QCJ0</accession>
<reference evidence="1" key="1">
    <citation type="submission" date="2023-03" db="EMBL/GenBank/DDBJ databases">
        <title>Chromosome-level genomes of two armyworms, Mythimna separata and Mythimna loreyi, provide insights into the biosynthesis and reception of sex pheromones.</title>
        <authorList>
            <person name="Zhao H."/>
        </authorList>
    </citation>
    <scope>NUCLEOTIDE SEQUENCE</scope>
    <source>
        <strain evidence="1">BeijingLab</strain>
    </source>
</reference>
<protein>
    <submittedName>
        <fullName evidence="1">Uncharacterized protein</fullName>
    </submittedName>
</protein>
<sequence length="433" mass="49702">METKYLLILCVAVVGLVQAGKHDIYSRHSVYNVHVRNKSDQQLLHDLEQQLDLDIWQDGVAGVREAQVMVTPQRKQEFLQALEVYGIGYSLHLNDVAEAFELHDRQMATWRSTRRNRMIFQDFPRYEDVNAYLDDIARRFPNLVTLVEAGKSYEGRDIKYLKISTTNFEDKSKPVYFMTTMIHAREWVTTPVALYSIYRLVENTRAEDMDVLNDVDWIILPLLNPDGYEFSHTDDRLWRKTRSNHANNPNCLGVDGNRNFGRNWNTIGTSPDPCSQIYPGPNAFSEQETRNVRDIMNEYLDRIQLFMDIHSFGKYVTYGYGDESLPDNAAQLHIVASAMGGAIDTRKLPQAGFYLVGNSATLMYNTSGCAQDYGQSIGIPFSYTLELPSYGYGFVVPPEYIDQINEETWHGTAMSARLARTFYRARYNAAPRP</sequence>
<evidence type="ECO:0000313" key="1">
    <source>
        <dbReference type="EMBL" id="KAJ8713183.1"/>
    </source>
</evidence>
<proteinExistence type="predicted"/>
<evidence type="ECO:0000313" key="2">
    <source>
        <dbReference type="Proteomes" id="UP001231649"/>
    </source>
</evidence>
<organism evidence="1 2">
    <name type="scientific">Mythimna loreyi</name>
    <dbReference type="NCBI Taxonomy" id="667449"/>
    <lineage>
        <taxon>Eukaryota</taxon>
        <taxon>Metazoa</taxon>
        <taxon>Ecdysozoa</taxon>
        <taxon>Arthropoda</taxon>
        <taxon>Hexapoda</taxon>
        <taxon>Insecta</taxon>
        <taxon>Pterygota</taxon>
        <taxon>Neoptera</taxon>
        <taxon>Endopterygota</taxon>
        <taxon>Lepidoptera</taxon>
        <taxon>Glossata</taxon>
        <taxon>Ditrysia</taxon>
        <taxon>Noctuoidea</taxon>
        <taxon>Noctuidae</taxon>
        <taxon>Noctuinae</taxon>
        <taxon>Hadenini</taxon>
        <taxon>Mythimna</taxon>
    </lineage>
</organism>
<comment type="caution">
    <text evidence="1">The sequence shown here is derived from an EMBL/GenBank/DDBJ whole genome shotgun (WGS) entry which is preliminary data.</text>
</comment>
<name>A0ACC2QCJ0_9NEOP</name>
<keyword evidence="2" id="KW-1185">Reference proteome</keyword>
<dbReference type="Proteomes" id="UP001231649">
    <property type="component" value="Chromosome 21"/>
</dbReference>
<dbReference type="EMBL" id="CM056797">
    <property type="protein sequence ID" value="KAJ8713183.1"/>
    <property type="molecule type" value="Genomic_DNA"/>
</dbReference>
<gene>
    <name evidence="1" type="ORF">PYW08_008487</name>
</gene>